<dbReference type="Pfam" id="PF24883">
    <property type="entry name" value="NPHP3_N"/>
    <property type="match status" value="1"/>
</dbReference>
<gene>
    <name evidence="3" type="ORF">BFJ68_g5114</name>
</gene>
<reference evidence="3 4" key="1">
    <citation type="journal article" date="2018" name="Sci. Rep.">
        <title>Characterisation of pathogen-specific regions and novel effector candidates in Fusarium oxysporum f. sp. cepae.</title>
        <authorList>
            <person name="Armitage A.D."/>
            <person name="Taylor A."/>
            <person name="Sobczyk M.K."/>
            <person name="Baxter L."/>
            <person name="Greenfield B.P."/>
            <person name="Bates H.J."/>
            <person name="Wilson F."/>
            <person name="Jackson A.C."/>
            <person name="Ott S."/>
            <person name="Harrison R.J."/>
            <person name="Clarkson J.P."/>
        </authorList>
    </citation>
    <scope>NUCLEOTIDE SEQUENCE [LARGE SCALE GENOMIC DNA]</scope>
    <source>
        <strain evidence="3 4">Fo_A28</strain>
    </source>
</reference>
<dbReference type="VEuPathDB" id="FungiDB:FOIG_06496"/>
<sequence length="1162" mass="129647">MNDTTGITTAAARLVGITDEAVRFFQQLDHTTNSVAKRVQQLEVFSILAKEIELKPSANDHDDEEQLGLTKQVLLYCYKLISRILSQLEWVDNGGRHASTQQGLLGVYAELNNWEVKDPFEDLHREQLCLVAFRKSRFRPLSWASESDSHPLLYSHTFKARELDFLNLLFVTDPREDHASLESSRGAIVKRTCTWITETSEYRSWLSGSGDRRGLLIQGGEGHGKTMLTMYLTKQLEQLAACMSTDTVLYFFCNHGNINANSATTVLRGLIWQLCRLRPDLLHHGLKRAVSVDEGRIALATNSVETLWQIFSAMIQDPTTGTVTCAIDGLDECDESSIKTLAERFSELLSSTNQGRRNFRILLTSRHPCQQDNFSTEFSVICLDSDAHKHNVQDVQRLINSHVSNIAHEHNWSRDFQEQMNKSLTKRAGGSFLWASLAVSGLKGQDEGSAAKYLNDLAGDNNAIYERSLLAIPLECRQKVRSLLTWAALAYYPLSLGELSTLTSDEFSTPEAAFINLKACLGYCRTLLTIKTEIRRFGSRYETIETIQFSHRSVKDHLLQPYVLRTATDTDADLDFFQIIPDNGHEILASRCLEIMEKGLEVEAERESPVEYAHVLPYASRFWFRHLRECPEKLCNETLEKRALNFLTRNHENRRLWFSYLSNLRHGREDIPSTASEHHDTIGGLEETNGSDVIFFEHPKDTTSATQLQAIQLACLLGITAIVRKILASTSLFTCIRQANIRPLHSYSRTRPRSEDRLMKVQRGGILQLSTAEIVAMTPIELAVLGGHHKVASLLLDRYPRRSIWQDSSFALATAVSRCDENMVRLLVEGGAPRIRASRQLEGPICTAVVNRRLDVVKFLCFSEAEIWAQPNSKLGEVTQALLCLSSDANSSSLDGTVFIQYAKVLLCGGASPDGFNLYGENRGLRYWKRAVMEYLHRHGITLQNLGPYPNRETPLMVFVSSLGISSSLSEPVEAVQFLLGSGASINQTDLKGWSALHHVANQIALGRAKKSYEATDDAEEYQLYKIANLLIAAGIDQEMEDREKRRAADILRVVGAPIWNRNISDMVAAQNLVDGYANGVQANAYVQPINQTKFCVCNTVVTNRASSIVDRSAGRGACGVGSGRLFNDRRGSGGNIGCLSLCGTLDDSGCQVGGAFDDSRG</sequence>
<accession>A0A420P8Q0</accession>
<comment type="caution">
    <text evidence="3">The sequence shown here is derived from an EMBL/GenBank/DDBJ whole genome shotgun (WGS) entry which is preliminary data.</text>
</comment>
<dbReference type="SUPFAM" id="SSF48403">
    <property type="entry name" value="Ankyrin repeat"/>
    <property type="match status" value="1"/>
</dbReference>
<dbReference type="AlphaFoldDB" id="A0A420P8Q0"/>
<evidence type="ECO:0000256" key="1">
    <source>
        <dbReference type="ARBA" id="ARBA00022737"/>
    </source>
</evidence>
<evidence type="ECO:0000259" key="2">
    <source>
        <dbReference type="Pfam" id="PF24883"/>
    </source>
</evidence>
<dbReference type="InterPro" id="IPR056884">
    <property type="entry name" value="NPHP3-like_N"/>
</dbReference>
<dbReference type="PANTHER" id="PTHR10039:SF16">
    <property type="entry name" value="GPI INOSITOL-DEACYLASE"/>
    <property type="match status" value="1"/>
</dbReference>
<dbReference type="InterPro" id="IPR027417">
    <property type="entry name" value="P-loop_NTPase"/>
</dbReference>
<evidence type="ECO:0000313" key="3">
    <source>
        <dbReference type="EMBL" id="RKL16500.1"/>
    </source>
</evidence>
<dbReference type="PANTHER" id="PTHR10039">
    <property type="entry name" value="AMELOGENIN"/>
    <property type="match status" value="1"/>
</dbReference>
<keyword evidence="1" id="KW-0677">Repeat</keyword>
<dbReference type="InterPro" id="IPR036770">
    <property type="entry name" value="Ankyrin_rpt-contain_sf"/>
</dbReference>
<proteinExistence type="predicted"/>
<dbReference type="VEuPathDB" id="FungiDB:FOMG_02776"/>
<dbReference type="Gene3D" id="3.40.50.300">
    <property type="entry name" value="P-loop containing nucleotide triphosphate hydrolases"/>
    <property type="match status" value="1"/>
</dbReference>
<dbReference type="SMART" id="SM00248">
    <property type="entry name" value="ANK"/>
    <property type="match status" value="4"/>
</dbReference>
<feature type="domain" description="Nephrocystin 3-like N-terminal" evidence="2">
    <location>
        <begin position="192"/>
        <end position="366"/>
    </location>
</feature>
<protein>
    <recommendedName>
        <fullName evidence="2">Nephrocystin 3-like N-terminal domain-containing protein</fullName>
    </recommendedName>
</protein>
<dbReference type="VEuPathDB" id="FungiDB:FOC1_g10005842"/>
<dbReference type="InterPro" id="IPR002110">
    <property type="entry name" value="Ankyrin_rpt"/>
</dbReference>
<dbReference type="EMBL" id="MRCY01000018">
    <property type="protein sequence ID" value="RKL16500.1"/>
    <property type="molecule type" value="Genomic_DNA"/>
</dbReference>
<name>A0A420P8Q0_FUSOX</name>
<dbReference type="VEuPathDB" id="FungiDB:FOZG_02695"/>
<dbReference type="VEuPathDB" id="FungiDB:HZS61_004459"/>
<dbReference type="SUPFAM" id="SSF52540">
    <property type="entry name" value="P-loop containing nucleoside triphosphate hydrolases"/>
    <property type="match status" value="1"/>
</dbReference>
<dbReference type="Gene3D" id="1.25.40.20">
    <property type="entry name" value="Ankyrin repeat-containing domain"/>
    <property type="match status" value="1"/>
</dbReference>
<dbReference type="Proteomes" id="UP000285860">
    <property type="component" value="Unassembled WGS sequence"/>
</dbReference>
<dbReference type="VEuPathDB" id="FungiDB:FOXG_04371"/>
<dbReference type="VEuPathDB" id="FungiDB:FOC4_g10006622"/>
<organism evidence="3 4">
    <name type="scientific">Fusarium oxysporum</name>
    <name type="common">Fusarium vascular wilt</name>
    <dbReference type="NCBI Taxonomy" id="5507"/>
    <lineage>
        <taxon>Eukaryota</taxon>
        <taxon>Fungi</taxon>
        <taxon>Dikarya</taxon>
        <taxon>Ascomycota</taxon>
        <taxon>Pezizomycotina</taxon>
        <taxon>Sordariomycetes</taxon>
        <taxon>Hypocreomycetidae</taxon>
        <taxon>Hypocreales</taxon>
        <taxon>Nectriaceae</taxon>
        <taxon>Fusarium</taxon>
        <taxon>Fusarium oxysporum species complex</taxon>
    </lineage>
</organism>
<evidence type="ECO:0000313" key="4">
    <source>
        <dbReference type="Proteomes" id="UP000285860"/>
    </source>
</evidence>